<dbReference type="PROSITE" id="PS51339">
    <property type="entry name" value="PPASE_MYOTUBULARIN"/>
    <property type="match status" value="1"/>
</dbReference>
<dbReference type="InterPro" id="IPR030564">
    <property type="entry name" value="Myotubularin"/>
</dbReference>
<evidence type="ECO:0000259" key="3">
    <source>
        <dbReference type="PROSITE" id="PS51339"/>
    </source>
</evidence>
<dbReference type="PANTHER" id="PTHR10807:SF8">
    <property type="entry name" value="PHOSPHATIDYLINOSITOL-3-PHOSPHATE PHOSPHATASE"/>
    <property type="match status" value="1"/>
</dbReference>
<dbReference type="AlphaFoldDB" id="A0AAN9QWD6"/>
<reference evidence="4 5" key="1">
    <citation type="submission" date="2024-01" db="EMBL/GenBank/DDBJ databases">
        <title>The genomes of 5 underutilized Papilionoideae crops provide insights into root nodulation and disease resistanc.</title>
        <authorList>
            <person name="Jiang F."/>
        </authorList>
    </citation>
    <scope>NUCLEOTIDE SEQUENCE [LARGE SCALE GENOMIC DNA]</scope>
    <source>
        <strain evidence="4">LVBAO_FW01</strain>
        <tissue evidence="4">Leaves</tissue>
    </source>
</reference>
<dbReference type="GO" id="GO:0046856">
    <property type="term" value="P:phosphatidylinositol dephosphorylation"/>
    <property type="evidence" value="ECO:0007669"/>
    <property type="project" value="TreeGrafter"/>
</dbReference>
<evidence type="ECO:0000313" key="5">
    <source>
        <dbReference type="Proteomes" id="UP001367508"/>
    </source>
</evidence>
<feature type="binding site" evidence="2">
    <location>
        <begin position="42"/>
        <end position="48"/>
    </location>
    <ligand>
        <name>substrate</name>
    </ligand>
</feature>
<gene>
    <name evidence="4" type="ORF">VNO77_07922</name>
</gene>
<evidence type="ECO:0000256" key="1">
    <source>
        <dbReference type="PIRSR" id="PIRSR630564-1"/>
    </source>
</evidence>
<accession>A0AAN9QWD6</accession>
<dbReference type="InterPro" id="IPR029021">
    <property type="entry name" value="Prot-tyrosine_phosphatase-like"/>
</dbReference>
<dbReference type="Proteomes" id="UP001367508">
    <property type="component" value="Unassembled WGS sequence"/>
</dbReference>
<dbReference type="SUPFAM" id="SSF52799">
    <property type="entry name" value="(Phosphotyrosine protein) phosphatases II"/>
    <property type="match status" value="1"/>
</dbReference>
<dbReference type="GO" id="GO:0004438">
    <property type="term" value="F:phosphatidylinositol-3-phosphate phosphatase activity"/>
    <property type="evidence" value="ECO:0007669"/>
    <property type="project" value="TreeGrafter"/>
</dbReference>
<name>A0AAN9QWD6_CANGL</name>
<evidence type="ECO:0000313" key="4">
    <source>
        <dbReference type="EMBL" id="KAK7349969.1"/>
    </source>
</evidence>
<keyword evidence="5" id="KW-1185">Reference proteome</keyword>
<sequence length="230" mass="26013">MFASISTLGDSGWLLHAQNVLAGVAWIAAHVDMEKDSILVHCSDGWDRTSQLVSLANLLLDPYYRIFTGFQAFVEKDWLAFGLPFFIVRECHLSLEMATCLLSCLGSLQLAISHHHLCISHQENSHLNLPLHLIRITQTIVLPFFSFVVDRMCFTIVANLNVNEDQSQILGVYWPQQFTESQQIGINLRVKWVVPHHSQILTDKGPKVIYQLGHSGHPKSSQVESTWQIV</sequence>
<feature type="active site" description="Phosphocysteine intermediate" evidence="1">
    <location>
        <position position="42"/>
    </location>
</feature>
<dbReference type="PANTHER" id="PTHR10807">
    <property type="entry name" value="MYOTUBULARIN-RELATED"/>
    <property type="match status" value="1"/>
</dbReference>
<dbReference type="EMBL" id="JAYMYQ010000002">
    <property type="protein sequence ID" value="KAK7349969.1"/>
    <property type="molecule type" value="Genomic_DNA"/>
</dbReference>
<dbReference type="PROSITE" id="PS00383">
    <property type="entry name" value="TYR_PHOSPHATASE_1"/>
    <property type="match status" value="1"/>
</dbReference>
<dbReference type="InterPro" id="IPR016130">
    <property type="entry name" value="Tyr_Pase_AS"/>
</dbReference>
<feature type="domain" description="Myotubularin phosphatase" evidence="3">
    <location>
        <begin position="1"/>
        <end position="230"/>
    </location>
</feature>
<comment type="caution">
    <text evidence="4">The sequence shown here is derived from an EMBL/GenBank/DDBJ whole genome shotgun (WGS) entry which is preliminary data.</text>
</comment>
<dbReference type="GO" id="GO:0106018">
    <property type="term" value="F:phosphatidylinositol-3,5-bisphosphate phosphatase activity"/>
    <property type="evidence" value="ECO:0007669"/>
    <property type="project" value="TreeGrafter"/>
</dbReference>
<dbReference type="GO" id="GO:0005737">
    <property type="term" value="C:cytoplasm"/>
    <property type="evidence" value="ECO:0007669"/>
    <property type="project" value="TreeGrafter"/>
</dbReference>
<dbReference type="Pfam" id="PF06602">
    <property type="entry name" value="Myotub-related"/>
    <property type="match status" value="1"/>
</dbReference>
<dbReference type="InterPro" id="IPR010569">
    <property type="entry name" value="Myotubularin-like_Pase_dom"/>
</dbReference>
<organism evidence="4 5">
    <name type="scientific">Canavalia gladiata</name>
    <name type="common">Sword bean</name>
    <name type="synonym">Dolichos gladiatus</name>
    <dbReference type="NCBI Taxonomy" id="3824"/>
    <lineage>
        <taxon>Eukaryota</taxon>
        <taxon>Viridiplantae</taxon>
        <taxon>Streptophyta</taxon>
        <taxon>Embryophyta</taxon>
        <taxon>Tracheophyta</taxon>
        <taxon>Spermatophyta</taxon>
        <taxon>Magnoliopsida</taxon>
        <taxon>eudicotyledons</taxon>
        <taxon>Gunneridae</taxon>
        <taxon>Pentapetalae</taxon>
        <taxon>rosids</taxon>
        <taxon>fabids</taxon>
        <taxon>Fabales</taxon>
        <taxon>Fabaceae</taxon>
        <taxon>Papilionoideae</taxon>
        <taxon>50 kb inversion clade</taxon>
        <taxon>NPAAA clade</taxon>
        <taxon>indigoferoid/millettioid clade</taxon>
        <taxon>Phaseoleae</taxon>
        <taxon>Canavalia</taxon>
    </lineage>
</organism>
<evidence type="ECO:0000256" key="2">
    <source>
        <dbReference type="PIRSR" id="PIRSR630564-2"/>
    </source>
</evidence>
<protein>
    <recommendedName>
        <fullName evidence="3">Myotubularin phosphatase domain-containing protein</fullName>
    </recommendedName>
</protein>
<proteinExistence type="predicted"/>